<dbReference type="SUPFAM" id="SSF53633">
    <property type="entry name" value="Carbamate kinase-like"/>
    <property type="match status" value="1"/>
</dbReference>
<evidence type="ECO:0000256" key="6">
    <source>
        <dbReference type="ARBA" id="ARBA00022741"/>
    </source>
</evidence>
<protein>
    <recommendedName>
        <fullName evidence="3">UMP kinase</fullName>
        <ecNumber evidence="3">2.7.4.22</ecNumber>
    </recommendedName>
    <alternativeName>
        <fullName evidence="10">Uridine monophosphate kinase</fullName>
    </alternativeName>
</protein>
<evidence type="ECO:0000256" key="1">
    <source>
        <dbReference type="ARBA" id="ARBA00004791"/>
    </source>
</evidence>
<feature type="domain" description="Aspartate/glutamate/uridylate kinase" evidence="11">
    <location>
        <begin position="3"/>
        <end position="204"/>
    </location>
</feature>
<dbReference type="EC" id="2.7.4.22" evidence="3"/>
<dbReference type="GO" id="GO:0033862">
    <property type="term" value="F:UMP kinase activity"/>
    <property type="evidence" value="ECO:0007669"/>
    <property type="project" value="UniProtKB-EC"/>
</dbReference>
<keyword evidence="4" id="KW-0963">Cytoplasm</keyword>
<dbReference type="PANTHER" id="PTHR42833">
    <property type="entry name" value="URIDYLATE KINASE"/>
    <property type="match status" value="1"/>
</dbReference>
<dbReference type="NCBIfam" id="TIGR02076">
    <property type="entry name" value="pyrH_arch"/>
    <property type="match status" value="1"/>
</dbReference>
<dbReference type="EMBL" id="PFAK01000028">
    <property type="protein sequence ID" value="PIR96319.1"/>
    <property type="molecule type" value="Genomic_DNA"/>
</dbReference>
<evidence type="ECO:0000313" key="12">
    <source>
        <dbReference type="EMBL" id="PIR96319.1"/>
    </source>
</evidence>
<evidence type="ECO:0000313" key="13">
    <source>
        <dbReference type="Proteomes" id="UP000230922"/>
    </source>
</evidence>
<evidence type="ECO:0000256" key="8">
    <source>
        <dbReference type="ARBA" id="ARBA00022840"/>
    </source>
</evidence>
<dbReference type="Pfam" id="PF00696">
    <property type="entry name" value="AA_kinase"/>
    <property type="match status" value="1"/>
</dbReference>
<comment type="similarity">
    <text evidence="2">Belongs to the UMP kinase family.</text>
</comment>
<dbReference type="AlphaFoldDB" id="A0A2H0VD84"/>
<gene>
    <name evidence="12" type="ORF">COT92_01755</name>
</gene>
<dbReference type="InterPro" id="IPR011818">
    <property type="entry name" value="Uridylate_kinase_arch/spir"/>
</dbReference>
<evidence type="ECO:0000256" key="7">
    <source>
        <dbReference type="ARBA" id="ARBA00022777"/>
    </source>
</evidence>
<dbReference type="GO" id="GO:0006225">
    <property type="term" value="P:UDP biosynthetic process"/>
    <property type="evidence" value="ECO:0007669"/>
    <property type="project" value="TreeGrafter"/>
</dbReference>
<dbReference type="GO" id="GO:0005524">
    <property type="term" value="F:ATP binding"/>
    <property type="evidence" value="ECO:0007669"/>
    <property type="project" value="UniProtKB-KW"/>
</dbReference>
<organism evidence="12 13">
    <name type="scientific">Candidatus Doudnabacteria bacterium CG10_big_fil_rev_8_21_14_0_10_42_18</name>
    <dbReference type="NCBI Taxonomy" id="1974552"/>
    <lineage>
        <taxon>Bacteria</taxon>
        <taxon>Candidatus Doudnaibacteriota</taxon>
    </lineage>
</organism>
<dbReference type="Proteomes" id="UP000230922">
    <property type="component" value="Unassembled WGS sequence"/>
</dbReference>
<accession>A0A2H0VD84</accession>
<keyword evidence="9" id="KW-0665">Pyrimidine biosynthesis</keyword>
<evidence type="ECO:0000256" key="4">
    <source>
        <dbReference type="ARBA" id="ARBA00022490"/>
    </source>
</evidence>
<proteinExistence type="inferred from homology"/>
<keyword evidence="8" id="KW-0067">ATP-binding</keyword>
<dbReference type="InterPro" id="IPR036393">
    <property type="entry name" value="AceGlu_kinase-like_sf"/>
</dbReference>
<evidence type="ECO:0000256" key="5">
    <source>
        <dbReference type="ARBA" id="ARBA00022679"/>
    </source>
</evidence>
<evidence type="ECO:0000256" key="3">
    <source>
        <dbReference type="ARBA" id="ARBA00012899"/>
    </source>
</evidence>
<evidence type="ECO:0000256" key="10">
    <source>
        <dbReference type="ARBA" id="ARBA00032092"/>
    </source>
</evidence>
<keyword evidence="6" id="KW-0547">Nucleotide-binding</keyword>
<dbReference type="InterPro" id="IPR001048">
    <property type="entry name" value="Asp/Glu/Uridylate_kinase"/>
</dbReference>
<comment type="caution">
    <text evidence="12">The sequence shown here is derived from an EMBL/GenBank/DDBJ whole genome shotgun (WGS) entry which is preliminary data.</text>
</comment>
<keyword evidence="5" id="KW-0808">Transferase</keyword>
<comment type="pathway">
    <text evidence="1">Pyrimidine metabolism; CTP biosynthesis via de novo pathway; UDP from UMP (UMPK route): step 1/1.</text>
</comment>
<dbReference type="Gene3D" id="3.40.1160.10">
    <property type="entry name" value="Acetylglutamate kinase-like"/>
    <property type="match status" value="1"/>
</dbReference>
<reference evidence="13" key="1">
    <citation type="submission" date="2017-09" db="EMBL/GenBank/DDBJ databases">
        <title>Depth-based differentiation of microbial function through sediment-hosted aquifers and enrichment of novel symbionts in the deep terrestrial subsurface.</title>
        <authorList>
            <person name="Probst A.J."/>
            <person name="Ladd B."/>
            <person name="Jarett J.K."/>
            <person name="Geller-Mcgrath D.E."/>
            <person name="Sieber C.M.K."/>
            <person name="Emerson J.B."/>
            <person name="Anantharaman K."/>
            <person name="Thomas B.C."/>
            <person name="Malmstrom R."/>
            <person name="Stieglmeier M."/>
            <person name="Klingl A."/>
            <person name="Woyke T."/>
            <person name="Ryan C.M."/>
            <person name="Banfield J.F."/>
        </authorList>
    </citation>
    <scope>NUCLEOTIDE SEQUENCE [LARGE SCALE GENOMIC DNA]</scope>
</reference>
<sequence>MKKTFVISLGGSLVIPNEIDIKFLRGFKSVILKQVRRGNKFILIVGGGKVCRKYQTALAKISKVDAQALDWMGINSTWLNAKLVQLIFEKYAYSEIAKDPQKKIVFKEPILVGGGWKPGRSSDGAMVKYATAYKTSTIINLSNIAYVYDKDPRKFKDAKKQEKLSWNELLKITGRKWVPGKNVPFDPIATKFAQKNKLKVIVANGKDLKNLENLLNGQKFKGSTVG</sequence>
<evidence type="ECO:0000256" key="2">
    <source>
        <dbReference type="ARBA" id="ARBA00007614"/>
    </source>
</evidence>
<evidence type="ECO:0000259" key="11">
    <source>
        <dbReference type="Pfam" id="PF00696"/>
    </source>
</evidence>
<dbReference type="PANTHER" id="PTHR42833:SF4">
    <property type="entry name" value="URIDYLATE KINASE PUMPKIN, CHLOROPLASTIC"/>
    <property type="match status" value="1"/>
</dbReference>
<keyword evidence="7 12" id="KW-0418">Kinase</keyword>
<name>A0A2H0VD84_9BACT</name>
<evidence type="ECO:0000256" key="9">
    <source>
        <dbReference type="ARBA" id="ARBA00022975"/>
    </source>
</evidence>